<comment type="caution">
    <text evidence="2">The sequence shown here is derived from an EMBL/GenBank/DDBJ whole genome shotgun (WGS) entry which is preliminary data.</text>
</comment>
<evidence type="ECO:0000313" key="2">
    <source>
        <dbReference type="EMBL" id="MFC0271788.1"/>
    </source>
</evidence>
<accession>A0ABV6GDN5</accession>
<dbReference type="RefSeq" id="WP_378933336.1">
    <property type="nucleotide sequence ID" value="NZ_JBHLVO010000006.1"/>
</dbReference>
<dbReference type="InterPro" id="IPR002878">
    <property type="entry name" value="ChsH2_C"/>
</dbReference>
<sequence>MEKLTAKYCDTCSKMLSADKYHCPKCFSEDLEVRDLSGKGEVYSYTNIFIAPKQFADKAPYYIILVDLEEGQRVTARYNGEDVKIGEKVEFENIEDRALYFKPAVG</sequence>
<gene>
    <name evidence="2" type="ORF">ACFFIX_10010</name>
</gene>
<dbReference type="InterPro" id="IPR012340">
    <property type="entry name" value="NA-bd_OB-fold"/>
</dbReference>
<dbReference type="PANTHER" id="PTHR34075">
    <property type="entry name" value="BLR3430 PROTEIN"/>
    <property type="match status" value="1"/>
</dbReference>
<keyword evidence="3" id="KW-1185">Reference proteome</keyword>
<reference evidence="2 3" key="1">
    <citation type="submission" date="2024-09" db="EMBL/GenBank/DDBJ databases">
        <authorList>
            <person name="Sun Q."/>
            <person name="Mori K."/>
        </authorList>
    </citation>
    <scope>NUCLEOTIDE SEQUENCE [LARGE SCALE GENOMIC DNA]</scope>
    <source>
        <strain evidence="2 3">CCM 7228</strain>
    </source>
</reference>
<protein>
    <submittedName>
        <fullName evidence="2">Zn-ribbon domain-containing OB-fold protein</fullName>
    </submittedName>
</protein>
<dbReference type="SUPFAM" id="SSF50249">
    <property type="entry name" value="Nucleic acid-binding proteins"/>
    <property type="match status" value="1"/>
</dbReference>
<dbReference type="Pfam" id="PF01796">
    <property type="entry name" value="OB_ChsH2_C"/>
    <property type="match status" value="1"/>
</dbReference>
<evidence type="ECO:0000313" key="3">
    <source>
        <dbReference type="Proteomes" id="UP001589854"/>
    </source>
</evidence>
<organism evidence="2 3">
    <name type="scientific">Metabacillus herbersteinensis</name>
    <dbReference type="NCBI Taxonomy" id="283816"/>
    <lineage>
        <taxon>Bacteria</taxon>
        <taxon>Bacillati</taxon>
        <taxon>Bacillota</taxon>
        <taxon>Bacilli</taxon>
        <taxon>Bacillales</taxon>
        <taxon>Bacillaceae</taxon>
        <taxon>Metabacillus</taxon>
    </lineage>
</organism>
<feature type="domain" description="ChsH2 C-terminal OB-fold" evidence="1">
    <location>
        <begin position="34"/>
        <end position="90"/>
    </location>
</feature>
<dbReference type="PANTHER" id="PTHR34075:SF5">
    <property type="entry name" value="BLR3430 PROTEIN"/>
    <property type="match status" value="1"/>
</dbReference>
<dbReference type="InterPro" id="IPR052513">
    <property type="entry name" value="Thioester_dehydratase-like"/>
</dbReference>
<proteinExistence type="predicted"/>
<evidence type="ECO:0000259" key="1">
    <source>
        <dbReference type="Pfam" id="PF01796"/>
    </source>
</evidence>
<name>A0ABV6GDN5_9BACI</name>
<dbReference type="EMBL" id="JBHLVO010000006">
    <property type="protein sequence ID" value="MFC0271788.1"/>
    <property type="molecule type" value="Genomic_DNA"/>
</dbReference>
<dbReference type="Proteomes" id="UP001589854">
    <property type="component" value="Unassembled WGS sequence"/>
</dbReference>